<reference evidence="3 4" key="1">
    <citation type="journal article" date="2010" name="Stand. Genomic Sci.">
        <title>Complete genome sequence of Cellulomonas flavigena type strain (134).</title>
        <authorList>
            <person name="Abt B."/>
            <person name="Foster B."/>
            <person name="Lapidus A."/>
            <person name="Clum A."/>
            <person name="Sun H."/>
            <person name="Pukall R."/>
            <person name="Lucas S."/>
            <person name="Glavina Del Rio T."/>
            <person name="Nolan M."/>
            <person name="Tice H."/>
            <person name="Cheng J.F."/>
            <person name="Pitluck S."/>
            <person name="Liolios K."/>
            <person name="Ivanova N."/>
            <person name="Mavromatis K."/>
            <person name="Ovchinnikova G."/>
            <person name="Pati A."/>
            <person name="Goodwin L."/>
            <person name="Chen A."/>
            <person name="Palaniappan K."/>
            <person name="Land M."/>
            <person name="Hauser L."/>
            <person name="Chang Y.J."/>
            <person name="Jeffries C.D."/>
            <person name="Rohde M."/>
            <person name="Goker M."/>
            <person name="Woyke T."/>
            <person name="Bristow J."/>
            <person name="Eisen J.A."/>
            <person name="Markowitz V."/>
            <person name="Hugenholtz P."/>
            <person name="Kyrpides N.C."/>
            <person name="Klenk H.P."/>
        </authorList>
    </citation>
    <scope>NUCLEOTIDE SEQUENCE [LARGE SCALE GENOMIC DNA]</scope>
    <source>
        <strain evidence="4">ATCC 482 / DSM 20109 / BCRC 11376 / JCM 18109 / NBRC 3775 / NCIMB 8073 / NRS 134</strain>
    </source>
</reference>
<protein>
    <submittedName>
        <fullName evidence="3">Allophanate hydrolase</fullName>
    </submittedName>
</protein>
<dbReference type="AlphaFoldDB" id="D5UJA0"/>
<feature type="domain" description="Amidase" evidence="1">
    <location>
        <begin position="27"/>
        <end position="442"/>
    </location>
</feature>
<name>D5UJA0_CELFN</name>
<dbReference type="InterPro" id="IPR053844">
    <property type="entry name" value="AH_C"/>
</dbReference>
<accession>D5UJA0</accession>
<feature type="domain" description="Allophanate hydrolase C-terminal" evidence="2">
    <location>
        <begin position="470"/>
        <end position="592"/>
    </location>
</feature>
<dbReference type="EMBL" id="CP001964">
    <property type="protein sequence ID" value="ADG73623.1"/>
    <property type="molecule type" value="Genomic_DNA"/>
</dbReference>
<dbReference type="InterPro" id="IPR000120">
    <property type="entry name" value="Amidase"/>
</dbReference>
<dbReference type="NCBIfam" id="NF006043">
    <property type="entry name" value="PRK08186.1"/>
    <property type="match status" value="1"/>
</dbReference>
<keyword evidence="4" id="KW-1185">Reference proteome</keyword>
<evidence type="ECO:0000259" key="2">
    <source>
        <dbReference type="Pfam" id="PF21986"/>
    </source>
</evidence>
<organism evidence="3 4">
    <name type="scientific">Cellulomonas flavigena (strain ATCC 482 / DSM 20109 / BCRC 11376 / JCM 18109 / NBRC 3775 / NCIMB 8073 / NRS 134)</name>
    <dbReference type="NCBI Taxonomy" id="446466"/>
    <lineage>
        <taxon>Bacteria</taxon>
        <taxon>Bacillati</taxon>
        <taxon>Actinomycetota</taxon>
        <taxon>Actinomycetes</taxon>
        <taxon>Micrococcales</taxon>
        <taxon>Cellulomonadaceae</taxon>
        <taxon>Cellulomonas</taxon>
    </lineage>
</organism>
<dbReference type="InterPro" id="IPR036928">
    <property type="entry name" value="AS_sf"/>
</dbReference>
<dbReference type="Gene3D" id="3.10.490.10">
    <property type="entry name" value="Gamma-glutamyl cyclotransferase-like"/>
    <property type="match status" value="1"/>
</dbReference>
<evidence type="ECO:0000313" key="4">
    <source>
        <dbReference type="Proteomes" id="UP000000849"/>
    </source>
</evidence>
<gene>
    <name evidence="3" type="ordered locus">Cfla_0711</name>
</gene>
<dbReference type="Pfam" id="PF01425">
    <property type="entry name" value="Amidase"/>
    <property type="match status" value="1"/>
</dbReference>
<dbReference type="PANTHER" id="PTHR11895:SF169">
    <property type="entry name" value="GLUTAMYL-TRNA(GLN) AMIDOTRANSFERASE"/>
    <property type="match status" value="1"/>
</dbReference>
<dbReference type="Gene3D" id="1.20.58.1700">
    <property type="match status" value="1"/>
</dbReference>
<dbReference type="Proteomes" id="UP000000849">
    <property type="component" value="Chromosome"/>
</dbReference>
<dbReference type="eggNOG" id="COG0154">
    <property type="taxonomic scope" value="Bacteria"/>
</dbReference>
<proteinExistence type="predicted"/>
<evidence type="ECO:0000259" key="1">
    <source>
        <dbReference type="Pfam" id="PF01425"/>
    </source>
</evidence>
<dbReference type="Pfam" id="PF21986">
    <property type="entry name" value="AH_C"/>
    <property type="match status" value="1"/>
</dbReference>
<dbReference type="STRING" id="446466.Cfla_0711"/>
<dbReference type="PANTHER" id="PTHR11895">
    <property type="entry name" value="TRANSAMIDASE"/>
    <property type="match status" value="1"/>
</dbReference>
<evidence type="ECO:0000313" key="3">
    <source>
        <dbReference type="EMBL" id="ADG73623.1"/>
    </source>
</evidence>
<dbReference type="NCBIfam" id="TIGR02713">
    <property type="entry name" value="allophanate_hyd"/>
    <property type="match status" value="1"/>
</dbReference>
<dbReference type="KEGG" id="cfl:Cfla_0711"/>
<sequence>MSSVDVTRTDVTGAEVTGADGVATVRVRAAYARLREVDRPEVWTLLLPEADALAAAADVDARLARGEDLPLAGRTLAVKDNVDVAGLPTTAGCPSYATDPRGRPGAAPRTAPAVQALVDAGGVVLGKTNLDQFATGLVGTRSPYGAVRHAWLDGRVSGGSSSGSAVAVALGVADVGVGTDTAGSGRVPAAFHGIVGIKSTVGLVPTAGVVPACPSYDVVTTFTRDLVTGVLATRLMAAARDDGTGRAWPTDVRVGLPDRPVVAVPRPEDLTPLVPAWRDAFAAAVARVRGTGAVVVEVDVSGMLRAARLLYDGAIVAERYAAVGEFLATSPPDADPTVASIVLAGGDVSAPDYVRDRMGLDAARADAERVLAGCDLLLLPTTVEHPTIVEVEAEPVEVNRRLGTYTNFVNLLDLAAVAVPAGEADGGPFGVTVLARAFDDQLAVDLAARLLDEGGAGDARHGPLLVPGTVELLVVGAHLRGQPLNGRLTDLGARFERDVVTSDAYRLVALPTTPARPGLVRVGPGAGAHIAGEVWRLSTGALGRFLAALPAPMYLGPVELTDGEWVVGFGCSPEAAAGAHDVTATGGWRAALALR</sequence>
<dbReference type="GO" id="GO:0016787">
    <property type="term" value="F:hydrolase activity"/>
    <property type="evidence" value="ECO:0007669"/>
    <property type="project" value="UniProtKB-KW"/>
</dbReference>
<dbReference type="Gene3D" id="3.90.1300.10">
    <property type="entry name" value="Amidase signature (AS) domain"/>
    <property type="match status" value="1"/>
</dbReference>
<dbReference type="SUPFAM" id="SSF75304">
    <property type="entry name" value="Amidase signature (AS) enzymes"/>
    <property type="match status" value="1"/>
</dbReference>
<dbReference type="InterPro" id="IPR014085">
    <property type="entry name" value="Allophanate_hydrolase"/>
</dbReference>
<dbReference type="HOGENOM" id="CLU_009600_0_1_11"/>
<keyword evidence="3" id="KW-0378">Hydrolase</keyword>
<dbReference type="InterPro" id="IPR023631">
    <property type="entry name" value="Amidase_dom"/>
</dbReference>